<evidence type="ECO:0000313" key="27">
    <source>
        <dbReference type="EMBL" id="MQX16103.1"/>
    </source>
</evidence>
<comment type="similarity">
    <text evidence="5">Belongs to the BA14k family.</text>
</comment>
<comment type="caution">
    <text evidence="27">The sequence shown here is derived from an EMBL/GenBank/DDBJ whole genome shotgun (WGS) entry which is preliminary data.</text>
</comment>
<dbReference type="SUPFAM" id="SSF53955">
    <property type="entry name" value="Lysozyme-like"/>
    <property type="match status" value="1"/>
</dbReference>
<keyword evidence="10" id="KW-0645">Protease</keyword>
<feature type="transmembrane region" description="Helical" evidence="24">
    <location>
        <begin position="129"/>
        <end position="148"/>
    </location>
</feature>
<dbReference type="AlphaFoldDB" id="A0A6N7LE24"/>
<dbReference type="RefSeq" id="WP_153440022.1">
    <property type="nucleotide sequence ID" value="NZ_JACIGA010000006.1"/>
</dbReference>
<feature type="region of interest" description="Disordered" evidence="23">
    <location>
        <begin position="1"/>
        <end position="32"/>
    </location>
</feature>
<comment type="similarity">
    <text evidence="4">In the N-terminal section; belongs to the glycosyltransferase 51 family.</text>
</comment>
<protein>
    <recommendedName>
        <fullName evidence="7">Lectin-like protein BA14k</fullName>
        <ecNumber evidence="21">2.4.99.28</ecNumber>
        <ecNumber evidence="6">3.4.16.4</ecNumber>
    </recommendedName>
</protein>
<evidence type="ECO:0000256" key="24">
    <source>
        <dbReference type="SAM" id="Phobius"/>
    </source>
</evidence>
<keyword evidence="24" id="KW-1133">Transmembrane helix</keyword>
<dbReference type="InterPro" id="IPR012338">
    <property type="entry name" value="Beta-lactam/transpept-like"/>
</dbReference>
<dbReference type="GO" id="GO:0030288">
    <property type="term" value="C:outer membrane-bounded periplasmic space"/>
    <property type="evidence" value="ECO:0007669"/>
    <property type="project" value="TreeGrafter"/>
</dbReference>
<dbReference type="NCBIfam" id="TIGR02074">
    <property type="entry name" value="PBP_1a_fam"/>
    <property type="match status" value="1"/>
</dbReference>
<evidence type="ECO:0000256" key="6">
    <source>
        <dbReference type="ARBA" id="ARBA00012448"/>
    </source>
</evidence>
<keyword evidence="12" id="KW-0808">Transferase</keyword>
<dbReference type="GO" id="GO:0009002">
    <property type="term" value="F:serine-type D-Ala-D-Ala carboxypeptidase activity"/>
    <property type="evidence" value="ECO:0007669"/>
    <property type="project" value="UniProtKB-EC"/>
</dbReference>
<dbReference type="InterPro" id="IPR001264">
    <property type="entry name" value="Glyco_trans_51"/>
</dbReference>
<feature type="compositionally biased region" description="Basic and acidic residues" evidence="23">
    <location>
        <begin position="72"/>
        <end position="82"/>
    </location>
</feature>
<dbReference type="OrthoDB" id="9766909at2"/>
<keyword evidence="24" id="KW-0472">Membrane</keyword>
<evidence type="ECO:0000256" key="9">
    <source>
        <dbReference type="ARBA" id="ARBA00022645"/>
    </source>
</evidence>
<dbReference type="PANTHER" id="PTHR32282">
    <property type="entry name" value="BINDING PROTEIN TRANSPEPTIDASE, PUTATIVE-RELATED"/>
    <property type="match status" value="1"/>
</dbReference>
<evidence type="ECO:0000256" key="3">
    <source>
        <dbReference type="ARBA" id="ARBA00007090"/>
    </source>
</evidence>
<evidence type="ECO:0000256" key="17">
    <source>
        <dbReference type="ARBA" id="ARBA00023268"/>
    </source>
</evidence>
<comment type="pathway">
    <text evidence="2">Cell wall biogenesis; peptidoglycan biosynthesis.</text>
</comment>
<evidence type="ECO:0000256" key="5">
    <source>
        <dbReference type="ARBA" id="ARBA00010270"/>
    </source>
</evidence>
<comment type="similarity">
    <text evidence="3">In the C-terminal section; belongs to the transpeptidase family.</text>
</comment>
<keyword evidence="28" id="KW-1185">Reference proteome</keyword>
<keyword evidence="13" id="KW-0430">Lectin</keyword>
<evidence type="ECO:0000256" key="13">
    <source>
        <dbReference type="ARBA" id="ARBA00022734"/>
    </source>
</evidence>
<dbReference type="EMBL" id="WITC01000057">
    <property type="protein sequence ID" value="MQX16103.1"/>
    <property type="molecule type" value="Genomic_DNA"/>
</dbReference>
<comment type="catalytic activity">
    <reaction evidence="22">
        <text>[GlcNAc-(1-&gt;4)-Mur2Ac(oyl-L-Ala-gamma-D-Glu-L-Lys-D-Ala-D-Ala)](n)-di-trans,octa-cis-undecaprenyl diphosphate + beta-D-GlcNAc-(1-&gt;4)-Mur2Ac(oyl-L-Ala-gamma-D-Glu-L-Lys-D-Ala-D-Ala)-di-trans,octa-cis-undecaprenyl diphosphate = [GlcNAc-(1-&gt;4)-Mur2Ac(oyl-L-Ala-gamma-D-Glu-L-Lys-D-Ala-D-Ala)](n+1)-di-trans,octa-cis-undecaprenyl diphosphate + di-trans,octa-cis-undecaprenyl diphosphate + H(+)</text>
        <dbReference type="Rhea" id="RHEA:23708"/>
        <dbReference type="Rhea" id="RHEA-COMP:9602"/>
        <dbReference type="Rhea" id="RHEA-COMP:9603"/>
        <dbReference type="ChEBI" id="CHEBI:15378"/>
        <dbReference type="ChEBI" id="CHEBI:58405"/>
        <dbReference type="ChEBI" id="CHEBI:60033"/>
        <dbReference type="ChEBI" id="CHEBI:78435"/>
        <dbReference type="EC" id="2.4.99.28"/>
    </reaction>
</comment>
<evidence type="ECO:0000259" key="25">
    <source>
        <dbReference type="Pfam" id="PF00905"/>
    </source>
</evidence>
<evidence type="ECO:0000256" key="16">
    <source>
        <dbReference type="ARBA" id="ARBA00022984"/>
    </source>
</evidence>
<dbReference type="GO" id="GO:0030246">
    <property type="term" value="F:carbohydrate binding"/>
    <property type="evidence" value="ECO:0007669"/>
    <property type="project" value="UniProtKB-KW"/>
</dbReference>
<evidence type="ECO:0000256" key="2">
    <source>
        <dbReference type="ARBA" id="ARBA00004752"/>
    </source>
</evidence>
<evidence type="ECO:0000256" key="1">
    <source>
        <dbReference type="ARBA" id="ARBA00004167"/>
    </source>
</evidence>
<evidence type="ECO:0000256" key="10">
    <source>
        <dbReference type="ARBA" id="ARBA00022670"/>
    </source>
</evidence>
<evidence type="ECO:0000256" key="12">
    <source>
        <dbReference type="ARBA" id="ARBA00022679"/>
    </source>
</evidence>
<dbReference type="Pfam" id="PF00905">
    <property type="entry name" value="Transpeptidase"/>
    <property type="match status" value="1"/>
</dbReference>
<dbReference type="GO" id="GO:0008955">
    <property type="term" value="F:peptidoglycan glycosyltransferase activity"/>
    <property type="evidence" value="ECO:0007669"/>
    <property type="project" value="UniProtKB-EC"/>
</dbReference>
<evidence type="ECO:0000256" key="11">
    <source>
        <dbReference type="ARBA" id="ARBA00022676"/>
    </source>
</evidence>
<dbReference type="Gene3D" id="1.10.3810.10">
    <property type="entry name" value="Biosynthetic peptidoglycan transglycosylase-like"/>
    <property type="match status" value="1"/>
</dbReference>
<dbReference type="GO" id="GO:0006508">
    <property type="term" value="P:proteolysis"/>
    <property type="evidence" value="ECO:0007669"/>
    <property type="project" value="UniProtKB-KW"/>
</dbReference>
<evidence type="ECO:0000256" key="19">
    <source>
        <dbReference type="ARBA" id="ARBA00025321"/>
    </source>
</evidence>
<keyword evidence="17" id="KW-0511">Multifunctional enzyme</keyword>
<evidence type="ECO:0000256" key="4">
    <source>
        <dbReference type="ARBA" id="ARBA00007739"/>
    </source>
</evidence>
<keyword evidence="16" id="KW-0573">Peptidoglycan synthesis</keyword>
<dbReference type="Gene3D" id="3.40.710.10">
    <property type="entry name" value="DD-peptidase/beta-lactamase superfamily"/>
    <property type="match status" value="1"/>
</dbReference>
<keyword evidence="24" id="KW-0812">Transmembrane</keyword>
<keyword evidence="18" id="KW-0961">Cell wall biogenesis/degradation</keyword>
<comment type="function">
    <text evidence="19">Has immunoglobulin-binding and hemagglutination properties, and can bind to mannose. Essential for virulence. May be involved in LPS biosynthesis or polysaccharide transport.</text>
</comment>
<organism evidence="27 28">
    <name type="scientific">Sinorhizobium terangae</name>
    <dbReference type="NCBI Taxonomy" id="110322"/>
    <lineage>
        <taxon>Bacteria</taxon>
        <taxon>Pseudomonadati</taxon>
        <taxon>Pseudomonadota</taxon>
        <taxon>Alphaproteobacteria</taxon>
        <taxon>Hyphomicrobiales</taxon>
        <taxon>Rhizobiaceae</taxon>
        <taxon>Sinorhizobium/Ensifer group</taxon>
        <taxon>Sinorhizobium</taxon>
    </lineage>
</organism>
<feature type="region of interest" description="Disordered" evidence="23">
    <location>
        <begin position="697"/>
        <end position="717"/>
    </location>
</feature>
<dbReference type="Pfam" id="PF07886">
    <property type="entry name" value="BA14K"/>
    <property type="match status" value="1"/>
</dbReference>
<feature type="domain" description="Penicillin-binding protein transpeptidase" evidence="25">
    <location>
        <begin position="432"/>
        <end position="693"/>
    </location>
</feature>
<dbReference type="GO" id="GO:0008360">
    <property type="term" value="P:regulation of cell shape"/>
    <property type="evidence" value="ECO:0007669"/>
    <property type="project" value="UniProtKB-KW"/>
</dbReference>
<comment type="subcellular location">
    <subcellularLocation>
        <location evidence="1">Membrane</location>
        <topology evidence="1">Single-pass membrane protein</topology>
    </subcellularLocation>
</comment>
<dbReference type="GO" id="GO:0071555">
    <property type="term" value="P:cell wall organization"/>
    <property type="evidence" value="ECO:0007669"/>
    <property type="project" value="UniProtKB-KW"/>
</dbReference>
<accession>A0A6N7LE24</accession>
<dbReference type="InterPro" id="IPR036950">
    <property type="entry name" value="PBP_transglycosylase"/>
</dbReference>
<keyword evidence="14" id="KW-0378">Hydrolase</keyword>
<evidence type="ECO:0000256" key="14">
    <source>
        <dbReference type="ARBA" id="ARBA00022801"/>
    </source>
</evidence>
<feature type="compositionally biased region" description="Polar residues" evidence="23">
    <location>
        <begin position="83"/>
        <end position="93"/>
    </location>
</feature>
<dbReference type="InterPro" id="IPR050396">
    <property type="entry name" value="Glycosyltr_51/Transpeptidase"/>
</dbReference>
<comment type="catalytic activity">
    <reaction evidence="20">
        <text>Preferential cleavage: (Ac)2-L-Lys-D-Ala-|-D-Ala. Also transpeptidation of peptidyl-alanyl moieties that are N-acyl substituents of D-alanine.</text>
        <dbReference type="EC" id="3.4.16.4"/>
    </reaction>
</comment>
<dbReference type="GO" id="GO:0009252">
    <property type="term" value="P:peptidoglycan biosynthetic process"/>
    <property type="evidence" value="ECO:0007669"/>
    <property type="project" value="UniProtKB-UniPathway"/>
</dbReference>
<evidence type="ECO:0000256" key="22">
    <source>
        <dbReference type="ARBA" id="ARBA00049902"/>
    </source>
</evidence>
<dbReference type="InterPro" id="IPR023346">
    <property type="entry name" value="Lysozyme-like_dom_sf"/>
</dbReference>
<dbReference type="FunFam" id="1.10.3810.10:FF:000001">
    <property type="entry name" value="Penicillin-binding protein 1A"/>
    <property type="match status" value="1"/>
</dbReference>
<dbReference type="GO" id="GO:0008658">
    <property type="term" value="F:penicillin binding"/>
    <property type="evidence" value="ECO:0007669"/>
    <property type="project" value="InterPro"/>
</dbReference>
<dbReference type="Proteomes" id="UP000439983">
    <property type="component" value="Unassembled WGS sequence"/>
</dbReference>
<feature type="domain" description="Glycosyl transferase family 51" evidence="26">
    <location>
        <begin position="183"/>
        <end position="346"/>
    </location>
</feature>
<dbReference type="Pfam" id="PF00912">
    <property type="entry name" value="Transgly"/>
    <property type="match status" value="1"/>
</dbReference>
<keyword evidence="8" id="KW-1003">Cell membrane</keyword>
<evidence type="ECO:0000256" key="8">
    <source>
        <dbReference type="ARBA" id="ARBA00022475"/>
    </source>
</evidence>
<dbReference type="InterPro" id="IPR012413">
    <property type="entry name" value="BA14K"/>
</dbReference>
<reference evidence="27 28" key="1">
    <citation type="journal article" date="2013" name="Genome Biol.">
        <title>Comparative genomics of the core and accessory genomes of 48 Sinorhizobium strains comprising five genospecies.</title>
        <authorList>
            <person name="Sugawara M."/>
            <person name="Epstein B."/>
            <person name="Badgley B.D."/>
            <person name="Unno T."/>
            <person name="Xu L."/>
            <person name="Reese J."/>
            <person name="Gyaneshwar P."/>
            <person name="Denny R."/>
            <person name="Mudge J."/>
            <person name="Bharti A.K."/>
            <person name="Farmer A.D."/>
            <person name="May G.D."/>
            <person name="Woodward J.E."/>
            <person name="Medigue C."/>
            <person name="Vallenet D."/>
            <person name="Lajus A."/>
            <person name="Rouy Z."/>
            <person name="Martinez-Vaz B."/>
            <person name="Tiffin P."/>
            <person name="Young N.D."/>
            <person name="Sadowsky M.J."/>
        </authorList>
    </citation>
    <scope>NUCLEOTIDE SEQUENCE [LARGE SCALE GENOMIC DNA]</scope>
    <source>
        <strain evidence="27 28">USDA4894</strain>
    </source>
</reference>
<feature type="region of interest" description="Disordered" evidence="23">
    <location>
        <begin position="72"/>
        <end position="93"/>
    </location>
</feature>
<evidence type="ECO:0000256" key="7">
    <source>
        <dbReference type="ARBA" id="ARBA00020552"/>
    </source>
</evidence>
<dbReference type="EC" id="2.4.99.28" evidence="21"/>
<evidence type="ECO:0000256" key="23">
    <source>
        <dbReference type="SAM" id="MobiDB-lite"/>
    </source>
</evidence>
<evidence type="ECO:0000256" key="21">
    <source>
        <dbReference type="ARBA" id="ARBA00044770"/>
    </source>
</evidence>
<dbReference type="EC" id="3.4.16.4" evidence="6"/>
<keyword evidence="9" id="KW-0121">Carboxypeptidase</keyword>
<dbReference type="GO" id="GO:0016020">
    <property type="term" value="C:membrane"/>
    <property type="evidence" value="ECO:0007669"/>
    <property type="project" value="UniProtKB-SubCell"/>
</dbReference>
<keyword evidence="15" id="KW-0133">Cell shape</keyword>
<evidence type="ECO:0000256" key="15">
    <source>
        <dbReference type="ARBA" id="ARBA00022960"/>
    </source>
</evidence>
<dbReference type="PANTHER" id="PTHR32282:SF33">
    <property type="entry name" value="PEPTIDOGLYCAN GLYCOSYLTRANSFERASE"/>
    <property type="match status" value="1"/>
</dbReference>
<dbReference type="SUPFAM" id="SSF56601">
    <property type="entry name" value="beta-lactamase/transpeptidase-like"/>
    <property type="match status" value="1"/>
</dbReference>
<dbReference type="InterPro" id="IPR001460">
    <property type="entry name" value="PCN-bd_Tpept"/>
</dbReference>
<gene>
    <name evidence="27" type="ORF">GHK62_15430</name>
</gene>
<sequence length="755" mass="80913">MADNNAAPGGGAKTQEPESSGPGIKGTEGSDDAAFARTGSALAEIGRALLTFGQAVRHDAVGWSSQLAKRLGGGDKLQRRQATESSEATHNTAGLTGKIRAGLRRRRSRDMPAGPAGARSRRGILVRSAAIASVVLLASLIALFSWALRDVPWNEIADGSLKPVVVLETAAGKPLVTQGPLQGSYAARADFPPHLIDAVLTREDRRFYEHFGIDLRGILRALYTNVGAGEVVQGGSTITQQLVKILYLERDRTWKRKIQEAVIAFWLERKLGKDEILTRYLNNIYLGAGATGVPAAARIYFDKDVHELNVSESAMLAGIIRAPSQLNPISNPDGARRQAELVLDAMIKSGKVTAEQARTATAELRPVKPAIRSGSWFADWVMQEARELAGPYRGTIKVRTTMVPRLQAIAEKVVAEALEQEGAKAGVQQAALVAMTPEGAVVAMVGGRDYSKSTFNRAVSAMRQPGSAFKLFVYYAALKAGLTPFDWVEDAPIEIDGWSPENYEGDYRGPVSIAEAFARSLNAATVALAMEVGIDKVIAAARELGIDAKLSETPSLALGSSEVNLLDLTGAYASVRAGAAPVEPWGIVSFRAEGEPRAFRLGATKQPTTDLRQYQPDLVDLLRLVVERGTGREADLGMFAAGKTGTSQNHRDAWFIGFNERLVVGVWVGNDDEMPMNEVTGGKLPARIWRSFMTAASAKGGENAPGEPDATMSSADGGGASASCNVNACARAYRSFRPYDCTFQPYTGPRRLCEK</sequence>
<evidence type="ECO:0000259" key="26">
    <source>
        <dbReference type="Pfam" id="PF00912"/>
    </source>
</evidence>
<proteinExistence type="inferred from homology"/>
<name>A0A6N7LE24_SINTE</name>
<evidence type="ECO:0000256" key="20">
    <source>
        <dbReference type="ARBA" id="ARBA00034000"/>
    </source>
</evidence>
<evidence type="ECO:0000256" key="18">
    <source>
        <dbReference type="ARBA" id="ARBA00023316"/>
    </source>
</evidence>
<evidence type="ECO:0000313" key="28">
    <source>
        <dbReference type="Proteomes" id="UP000439983"/>
    </source>
</evidence>
<keyword evidence="11" id="KW-0328">Glycosyltransferase</keyword>
<dbReference type="UniPathway" id="UPA00219"/>